<protein>
    <submittedName>
        <fullName evidence="1">HET-domain-containing protein</fullName>
    </submittedName>
</protein>
<evidence type="ECO:0000313" key="2">
    <source>
        <dbReference type="Proteomes" id="UP001497680"/>
    </source>
</evidence>
<name>A0ACC0CPK4_9PEZI</name>
<keyword evidence="2" id="KW-1185">Reference proteome</keyword>
<accession>A0ACC0CPK4</accession>
<evidence type="ECO:0000313" key="1">
    <source>
        <dbReference type="EMBL" id="KAI6082242.1"/>
    </source>
</evidence>
<proteinExistence type="predicted"/>
<reference evidence="1 2" key="1">
    <citation type="journal article" date="2022" name="New Phytol.">
        <title>Ecological generalism drives hyperdiversity of secondary metabolite gene clusters in xylarialean endophytes.</title>
        <authorList>
            <person name="Franco M.E.E."/>
            <person name="Wisecaver J.H."/>
            <person name="Arnold A.E."/>
            <person name="Ju Y.M."/>
            <person name="Slot J.C."/>
            <person name="Ahrendt S."/>
            <person name="Moore L.P."/>
            <person name="Eastman K.E."/>
            <person name="Scott K."/>
            <person name="Konkel Z."/>
            <person name="Mondo S.J."/>
            <person name="Kuo A."/>
            <person name="Hayes R.D."/>
            <person name="Haridas S."/>
            <person name="Andreopoulos B."/>
            <person name="Riley R."/>
            <person name="LaButti K."/>
            <person name="Pangilinan J."/>
            <person name="Lipzen A."/>
            <person name="Amirebrahimi M."/>
            <person name="Yan J."/>
            <person name="Adam C."/>
            <person name="Keymanesh K."/>
            <person name="Ng V."/>
            <person name="Louie K."/>
            <person name="Northen T."/>
            <person name="Drula E."/>
            <person name="Henrissat B."/>
            <person name="Hsieh H.M."/>
            <person name="Youens-Clark K."/>
            <person name="Lutzoni F."/>
            <person name="Miadlikowska J."/>
            <person name="Eastwood D.C."/>
            <person name="Hamelin R.C."/>
            <person name="Grigoriev I.V."/>
            <person name="U'Ren J.M."/>
        </authorList>
    </citation>
    <scope>NUCLEOTIDE SEQUENCE [LARGE SCALE GENOMIC DNA]</scope>
    <source>
        <strain evidence="1 2">ER1909</strain>
    </source>
</reference>
<organism evidence="1 2">
    <name type="scientific">Hypoxylon rubiginosum</name>
    <dbReference type="NCBI Taxonomy" id="110542"/>
    <lineage>
        <taxon>Eukaryota</taxon>
        <taxon>Fungi</taxon>
        <taxon>Dikarya</taxon>
        <taxon>Ascomycota</taxon>
        <taxon>Pezizomycotina</taxon>
        <taxon>Sordariomycetes</taxon>
        <taxon>Xylariomycetidae</taxon>
        <taxon>Xylariales</taxon>
        <taxon>Hypoxylaceae</taxon>
        <taxon>Hypoxylon</taxon>
    </lineage>
</organism>
<gene>
    <name evidence="1" type="ORF">F4821DRAFT_272606</name>
</gene>
<sequence length="663" mass="74917">MVIWSTQSLELKEFHRDIPRYAMLSHVWGVEGEEVSFRDFVSLSTPTKSKSGFHKIQGACDVAQKDGVDWIWIDTNCIDKSSSAELTEAINSMYNWYKNADVCYAYLDDVPWFDLAATGPGEGRHCFRESHWLLRGWTLQELIAPPRLEFFSNEWRKIGDRKDLAADISAATGIDEWLLYGGAAEGLHQVSTAKKMSWAARRVTTRIEDVAYCLLGIFDVNMPLLYGEGPKAFMRLQEEIIKTTNDHTIFCWSRNESVPLKWTSMLAPSPAAFLGAGHYVPADAWDIPMPCSMTNLGLSIHLPVIYTLTQLFVVLDAVDGTLDENHMRACIAVQRTNPRRSGSNILDRNRFINHPVILSKEATDTRERYHLYIWSRHVRRPGTLHLHGRYKPLGFKYGVLLFVDPTATRLLSPGRRDAPLGSMGYDIITYPPGSFDEDTALFRLRKGTEIMSSALMRIRFKSPQEPDIYLFFAVMTTLTGKEVWYCSVHLAEEVSYIKLALRETIAEGGLDTEEGEVLTEEALIYMSIQSDAWKKNRRQLTARTADESLFVSVGGSMTLQPKANVRAAMLSGKCESQYSVPVSATDLSPVIYGEDEEEDYDDGNDDDDEYMDDSEGAEDWSSSNEGKEKQDEDRKSEEGFPRWDANSRQSSQIFSSQTLSSAS</sequence>
<comment type="caution">
    <text evidence="1">The sequence shown here is derived from an EMBL/GenBank/DDBJ whole genome shotgun (WGS) entry which is preliminary data.</text>
</comment>
<dbReference type="Proteomes" id="UP001497680">
    <property type="component" value="Unassembled WGS sequence"/>
</dbReference>
<dbReference type="EMBL" id="MU394375">
    <property type="protein sequence ID" value="KAI6082242.1"/>
    <property type="molecule type" value="Genomic_DNA"/>
</dbReference>